<dbReference type="GO" id="GO:0030170">
    <property type="term" value="F:pyridoxal phosphate binding"/>
    <property type="evidence" value="ECO:0007669"/>
    <property type="project" value="InterPro"/>
</dbReference>
<dbReference type="InterPro" id="IPR004839">
    <property type="entry name" value="Aminotransferase_I/II_large"/>
</dbReference>
<dbReference type="Gene3D" id="3.90.1150.10">
    <property type="entry name" value="Aspartate Aminotransferase, domain 1"/>
    <property type="match status" value="1"/>
</dbReference>
<evidence type="ECO:0000313" key="12">
    <source>
        <dbReference type="EMBL" id="AMR80396.1"/>
    </source>
</evidence>
<evidence type="ECO:0000256" key="2">
    <source>
        <dbReference type="ARBA" id="ARBA00005011"/>
    </source>
</evidence>
<dbReference type="UniPathway" id="UPA00031">
    <property type="reaction ID" value="UER00012"/>
</dbReference>
<dbReference type="EC" id="2.6.1.9" evidence="9"/>
<comment type="subunit">
    <text evidence="4 9">Homodimer.</text>
</comment>
<dbReference type="KEGG" id="cnan:A2G96_19935"/>
<keyword evidence="13" id="KW-1185">Reference proteome</keyword>
<comment type="pathway">
    <text evidence="2 9">Amino-acid biosynthesis; L-histidine biosynthesis; L-histidine from 5-phospho-alpha-D-ribose 1-diphosphate: step 7/9.</text>
</comment>
<evidence type="ECO:0000256" key="9">
    <source>
        <dbReference type="HAMAP-Rule" id="MF_01023"/>
    </source>
</evidence>
<dbReference type="GO" id="GO:0004400">
    <property type="term" value="F:histidinol-phosphate transaminase activity"/>
    <property type="evidence" value="ECO:0007669"/>
    <property type="project" value="UniProtKB-UniRule"/>
</dbReference>
<keyword evidence="5 9" id="KW-0032">Aminotransferase</keyword>
<dbReference type="GO" id="GO:0000105">
    <property type="term" value="P:L-histidine biosynthetic process"/>
    <property type="evidence" value="ECO:0007669"/>
    <property type="project" value="UniProtKB-UniRule"/>
</dbReference>
<comment type="catalytic activity">
    <reaction evidence="8 9">
        <text>L-histidinol phosphate + 2-oxoglutarate = 3-(imidazol-4-yl)-2-oxopropyl phosphate + L-glutamate</text>
        <dbReference type="Rhea" id="RHEA:23744"/>
        <dbReference type="ChEBI" id="CHEBI:16810"/>
        <dbReference type="ChEBI" id="CHEBI:29985"/>
        <dbReference type="ChEBI" id="CHEBI:57766"/>
        <dbReference type="ChEBI" id="CHEBI:57980"/>
        <dbReference type="EC" id="2.6.1.9"/>
    </reaction>
</comment>
<dbReference type="PROSITE" id="PS00599">
    <property type="entry name" value="AA_TRANSFER_CLASS_2"/>
    <property type="match status" value="1"/>
</dbReference>
<feature type="domain" description="Aminotransferase class I/classII large" evidence="11">
    <location>
        <begin position="26"/>
        <end position="346"/>
    </location>
</feature>
<dbReference type="InterPro" id="IPR015421">
    <property type="entry name" value="PyrdxlP-dep_Trfase_major"/>
</dbReference>
<evidence type="ECO:0000256" key="1">
    <source>
        <dbReference type="ARBA" id="ARBA00001933"/>
    </source>
</evidence>
<dbReference type="CDD" id="cd00609">
    <property type="entry name" value="AAT_like"/>
    <property type="match status" value="1"/>
</dbReference>
<dbReference type="RefSeq" id="WP_062802252.1">
    <property type="nucleotide sequence ID" value="NZ_CP014844.1"/>
</dbReference>
<evidence type="ECO:0000313" key="13">
    <source>
        <dbReference type="Proteomes" id="UP000075238"/>
    </source>
</evidence>
<reference evidence="12 13" key="1">
    <citation type="submission" date="2016-03" db="EMBL/GenBank/DDBJ databases">
        <title>Complete genome sequence of a novel chlorpyrifos degrading bacterium, Cupriavidus nantongensis sp. X1.</title>
        <authorList>
            <person name="Fang L."/>
        </authorList>
    </citation>
    <scope>NUCLEOTIDE SEQUENCE [LARGE SCALE GENOMIC DNA]</scope>
    <source>
        <strain evidence="12 13">X1</strain>
    </source>
</reference>
<accession>A0A142JQN4</accession>
<dbReference type="InterPro" id="IPR015424">
    <property type="entry name" value="PyrdxlP-dep_Trfase"/>
</dbReference>
<comment type="similarity">
    <text evidence="3 9">Belongs to the class-II pyridoxal-phosphate-dependent aminotransferase family. Histidinol-phosphate aminotransferase subfamily.</text>
</comment>
<evidence type="ECO:0000256" key="4">
    <source>
        <dbReference type="ARBA" id="ARBA00011738"/>
    </source>
</evidence>
<proteinExistence type="inferred from homology"/>
<keyword evidence="9" id="KW-0368">Histidine biosynthesis</keyword>
<keyword evidence="9" id="KW-0028">Amino-acid biosynthesis</keyword>
<dbReference type="AlphaFoldDB" id="A0A142JQN4"/>
<feature type="modified residue" description="N6-(pyridoxal phosphate)lysine" evidence="9">
    <location>
        <position position="210"/>
    </location>
</feature>
<dbReference type="Gene3D" id="3.40.640.10">
    <property type="entry name" value="Type I PLP-dependent aspartate aminotransferase-like (Major domain)"/>
    <property type="match status" value="1"/>
</dbReference>
<keyword evidence="6 9" id="KW-0808">Transferase</keyword>
<dbReference type="OrthoDB" id="9809616at2"/>
<comment type="cofactor">
    <cofactor evidence="1 9">
        <name>pyridoxal 5'-phosphate</name>
        <dbReference type="ChEBI" id="CHEBI:597326"/>
    </cofactor>
</comment>
<dbReference type="InterPro" id="IPR005861">
    <property type="entry name" value="HisP_aminotrans"/>
</dbReference>
<evidence type="ECO:0000256" key="8">
    <source>
        <dbReference type="ARBA" id="ARBA00047481"/>
    </source>
</evidence>
<dbReference type="InterPro" id="IPR050106">
    <property type="entry name" value="HistidinolP_aminotransfase"/>
</dbReference>
<dbReference type="HAMAP" id="MF_01023">
    <property type="entry name" value="HisC_aminotrans_2"/>
    <property type="match status" value="1"/>
</dbReference>
<keyword evidence="7 9" id="KW-0663">Pyridoxal phosphate</keyword>
<evidence type="ECO:0000256" key="7">
    <source>
        <dbReference type="ARBA" id="ARBA00022898"/>
    </source>
</evidence>
<evidence type="ECO:0000256" key="10">
    <source>
        <dbReference type="SAM" id="MobiDB-lite"/>
    </source>
</evidence>
<feature type="region of interest" description="Disordered" evidence="10">
    <location>
        <begin position="12"/>
        <end position="36"/>
    </location>
</feature>
<protein>
    <recommendedName>
        <fullName evidence="9">Histidinol-phosphate aminotransferase</fullName>
        <ecNumber evidence="9">2.6.1.9</ecNumber>
    </recommendedName>
    <alternativeName>
        <fullName evidence="9">Imidazole acetol-phosphate transaminase</fullName>
    </alternativeName>
</protein>
<name>A0A142JQN4_9BURK</name>
<gene>
    <name evidence="9" type="primary">hisC</name>
    <name evidence="12" type="ORF">A2G96_19935</name>
</gene>
<evidence type="ECO:0000256" key="3">
    <source>
        <dbReference type="ARBA" id="ARBA00007970"/>
    </source>
</evidence>
<dbReference type="EMBL" id="CP014844">
    <property type="protein sequence ID" value="AMR80396.1"/>
    <property type="molecule type" value="Genomic_DNA"/>
</dbReference>
<organism evidence="12 13">
    <name type="scientific">Cupriavidus nantongensis</name>
    <dbReference type="NCBI Taxonomy" id="1796606"/>
    <lineage>
        <taxon>Bacteria</taxon>
        <taxon>Pseudomonadati</taxon>
        <taxon>Pseudomonadota</taxon>
        <taxon>Betaproteobacteria</taxon>
        <taxon>Burkholderiales</taxon>
        <taxon>Burkholderiaceae</taxon>
        <taxon>Cupriavidus</taxon>
    </lineage>
</organism>
<dbReference type="PANTHER" id="PTHR43643:SF3">
    <property type="entry name" value="HISTIDINOL-PHOSPHATE AMINOTRANSFERASE"/>
    <property type="match status" value="1"/>
</dbReference>
<dbReference type="PANTHER" id="PTHR43643">
    <property type="entry name" value="HISTIDINOL-PHOSPHATE AMINOTRANSFERASE 2"/>
    <property type="match status" value="1"/>
</dbReference>
<dbReference type="InterPro" id="IPR001917">
    <property type="entry name" value="Aminotrans_II_pyridoxalP_BS"/>
</dbReference>
<dbReference type="SUPFAM" id="SSF53383">
    <property type="entry name" value="PLP-dependent transferases"/>
    <property type="match status" value="1"/>
</dbReference>
<sequence length="356" mass="38522">MSKFWSRGLDGLTPYTPGEQPRQSGLIKLNTNESPFGPSPAVTDVLRTWPAEQLRRYPDPDSTALCNALAREHGVRVDNVFVGNGSDEVLAHTFCALLRHDQPILIPDVTYAFYRTYCALYGITYKAIPLDSEYRINVSAYEVPCGGVVLANPNAPTGIALARADIERLLASHPDQVVVVDEAYVDFGGESAIELTERYPNLLVVRTFSKSRGLAGIRVGYALGHAALIGGLNRIKNSFNSYPVSSLSAAAAIASLGDTDHFASTVAEIIRLRQLVAGELGRLGMLVLPSSANFLFAAHPACPASRLLAGLRQNGVLVRHFVSPRTENFLRITIGSESDCRALVMALRKVLSDRSG</sequence>
<evidence type="ECO:0000259" key="11">
    <source>
        <dbReference type="Pfam" id="PF00155"/>
    </source>
</evidence>
<dbReference type="Proteomes" id="UP000075238">
    <property type="component" value="Chromosome 1"/>
</dbReference>
<dbReference type="InterPro" id="IPR015422">
    <property type="entry name" value="PyrdxlP-dep_Trfase_small"/>
</dbReference>
<dbReference type="STRING" id="1796606.A2G96_19935"/>
<dbReference type="NCBIfam" id="TIGR01141">
    <property type="entry name" value="hisC"/>
    <property type="match status" value="1"/>
</dbReference>
<evidence type="ECO:0000256" key="5">
    <source>
        <dbReference type="ARBA" id="ARBA00022576"/>
    </source>
</evidence>
<evidence type="ECO:0000256" key="6">
    <source>
        <dbReference type="ARBA" id="ARBA00022679"/>
    </source>
</evidence>
<dbReference type="Pfam" id="PF00155">
    <property type="entry name" value="Aminotran_1_2"/>
    <property type="match status" value="1"/>
</dbReference>